<dbReference type="Proteomes" id="UP001604336">
    <property type="component" value="Unassembled WGS sequence"/>
</dbReference>
<proteinExistence type="predicted"/>
<organism evidence="2 3">
    <name type="scientific">Abeliophyllum distichum</name>
    <dbReference type="NCBI Taxonomy" id="126358"/>
    <lineage>
        <taxon>Eukaryota</taxon>
        <taxon>Viridiplantae</taxon>
        <taxon>Streptophyta</taxon>
        <taxon>Embryophyta</taxon>
        <taxon>Tracheophyta</taxon>
        <taxon>Spermatophyta</taxon>
        <taxon>Magnoliopsida</taxon>
        <taxon>eudicotyledons</taxon>
        <taxon>Gunneridae</taxon>
        <taxon>Pentapetalae</taxon>
        <taxon>asterids</taxon>
        <taxon>lamiids</taxon>
        <taxon>Lamiales</taxon>
        <taxon>Oleaceae</taxon>
        <taxon>Forsythieae</taxon>
        <taxon>Abeliophyllum</taxon>
    </lineage>
</organism>
<keyword evidence="1" id="KW-0175">Coiled coil</keyword>
<name>A0ABD1SY38_9LAMI</name>
<evidence type="ECO:0000313" key="2">
    <source>
        <dbReference type="EMBL" id="KAL2505333.1"/>
    </source>
</evidence>
<comment type="caution">
    <text evidence="2">The sequence shown here is derived from an EMBL/GenBank/DDBJ whole genome shotgun (WGS) entry which is preliminary data.</text>
</comment>
<sequence>MKRVGARWYETFPRRILKTILRVLPRALHRKEWEGAKELYDLTLSGFRCKLKEHSLQAKSMRTFSKVKEKHLVVENQSGHCPITIFITLATDNSGLPMWHSSIVINVEEEVPELTVVGWKEGENEKLTNENARLKHDLEAEHSKSKHLQDKLEEHKLEVAILKADVTNIQAKAIKAFKHLDKFEIL</sequence>
<feature type="coiled-coil region" evidence="1">
    <location>
        <begin position="124"/>
        <end position="172"/>
    </location>
</feature>
<evidence type="ECO:0000256" key="1">
    <source>
        <dbReference type="SAM" id="Coils"/>
    </source>
</evidence>
<evidence type="ECO:0000313" key="3">
    <source>
        <dbReference type="Proteomes" id="UP001604336"/>
    </source>
</evidence>
<dbReference type="EMBL" id="JBFOLK010000006">
    <property type="protein sequence ID" value="KAL2505333.1"/>
    <property type="molecule type" value="Genomic_DNA"/>
</dbReference>
<keyword evidence="3" id="KW-1185">Reference proteome</keyword>
<accession>A0ABD1SY38</accession>
<dbReference type="AlphaFoldDB" id="A0ABD1SY38"/>
<gene>
    <name evidence="2" type="ORF">Adt_20954</name>
</gene>
<reference evidence="3" key="1">
    <citation type="submission" date="2024-07" db="EMBL/GenBank/DDBJ databases">
        <title>Two chromosome-level genome assemblies of Korean endemic species Abeliophyllum distichum and Forsythia ovata (Oleaceae).</title>
        <authorList>
            <person name="Jang H."/>
        </authorList>
    </citation>
    <scope>NUCLEOTIDE SEQUENCE [LARGE SCALE GENOMIC DNA]</scope>
</reference>
<protein>
    <submittedName>
        <fullName evidence="2">Uncharacterized protein</fullName>
    </submittedName>
</protein>